<dbReference type="GO" id="GO:0003677">
    <property type="term" value="F:DNA binding"/>
    <property type="evidence" value="ECO:0007669"/>
    <property type="project" value="UniProtKB-KW"/>
</dbReference>
<gene>
    <name evidence="4" type="ORF">HD595_003439</name>
</gene>
<dbReference type="InterPro" id="IPR036388">
    <property type="entry name" value="WH-like_DNA-bd_sf"/>
</dbReference>
<dbReference type="PROSITE" id="PS50043">
    <property type="entry name" value="HTH_LUXR_2"/>
    <property type="match status" value="1"/>
</dbReference>
<comment type="caution">
    <text evidence="4">The sequence shown here is derived from an EMBL/GenBank/DDBJ whole genome shotgun (WGS) entry which is preliminary data.</text>
</comment>
<evidence type="ECO:0000313" key="4">
    <source>
        <dbReference type="EMBL" id="MCP2347317.1"/>
    </source>
</evidence>
<dbReference type="SMART" id="SM00421">
    <property type="entry name" value="HTH_LUXR"/>
    <property type="match status" value="1"/>
</dbReference>
<dbReference type="RefSeq" id="WP_301309526.1">
    <property type="nucleotide sequence ID" value="NZ_BAAAVE010000004.1"/>
</dbReference>
<dbReference type="Proteomes" id="UP001320766">
    <property type="component" value="Unassembled WGS sequence"/>
</dbReference>
<dbReference type="PRINTS" id="PR00038">
    <property type="entry name" value="HTHLUXR"/>
</dbReference>
<dbReference type="InterPro" id="IPR049945">
    <property type="entry name" value="AAA_22"/>
</dbReference>
<dbReference type="Gene3D" id="3.40.50.300">
    <property type="entry name" value="P-loop containing nucleotide triphosphate hydrolases"/>
    <property type="match status" value="1"/>
</dbReference>
<keyword evidence="1 4" id="KW-0238">DNA-binding</keyword>
<name>A0ABT1K134_9ACTN</name>
<sequence>MSEQLGSCWPFVGRGGQLARVREALRARAGVMIVGEAGVGKSRLAAQALSGLGGYGVVRALGTATAATIPFGAFAHALTGPPGAGENLLRWAARHLRDRAGGGRLLVSVDDAHRLDPASAALVHHLASSGAAAVVVTVRSGARQPAPITALWKDELLDRIELRPLDRDGVEAVLAEALGGEVAAPTVRRLAEVSGGNLLYLRELVHAGRTSGRLAVRDGAWRWCGELSLTARLRELVEARIGRLEPDERETLELVAFGEPVGAALVAGLTSAEAVERLEERGLVAAVADGRREHLRLGHPLYGQVVRDGCGTLRARRRLRTLAGALEAGGARQEAGGTGEAGGAGEAGRAGEAGGPRRREDVLRAAVWRLDGGSAVAPDTLLDAAGVALARQDPRLAARLARAAHEAGAGVSAVALLGQALVVLGESETAVAALRRAAGAAVTEGERARHAASLGINLAWAGADAEACAVLDAAGESVTDPALRREVGLYRGMADFLAGRLTSAARSPALPRTSTGAPETTGSPASAGSPASTGSPAPTRAGASLAGWEAQAAALEAWVGAYAGRTERSLAVVHRILGEPGDVMPDDGWTVGAPHALPALLDAACAARVFSGRLEEAARTAERGMALGEGEPPVTGFGAHRAVVARLRGDVAGAARFAGEDAARLPAGTPYLGRCLAELAHASALLGRTVRAGEALARAERPAARWAFTWQPALQAAVWVAAADGDLDGAVAACRSAARHAEEGEQYGYLMFALHDLVRLGRPGEAAGRLAELAERVDGPLVRLFARHAGAAGDPGELRAVAEEFERLGMVLYAAEAAAHEAAAYLRMGRGTQARGARTRAWALARRCPGVTTPALVELATPELTPRQREIVRLAAAGLTNRQIAARLAVSTRTAANHLQAVYDKLGVNDRTQVGRLLGAP</sequence>
<dbReference type="Pfam" id="PF00196">
    <property type="entry name" value="GerE"/>
    <property type="match status" value="1"/>
</dbReference>
<protein>
    <submittedName>
        <fullName evidence="4">DNA-binding CsgD family transcriptional regulator</fullName>
    </submittedName>
</protein>
<evidence type="ECO:0000259" key="3">
    <source>
        <dbReference type="PROSITE" id="PS50043"/>
    </source>
</evidence>
<dbReference type="Gene3D" id="1.10.10.10">
    <property type="entry name" value="Winged helix-like DNA-binding domain superfamily/Winged helix DNA-binding domain"/>
    <property type="match status" value="1"/>
</dbReference>
<dbReference type="InterPro" id="IPR039420">
    <property type="entry name" value="WalR-like"/>
</dbReference>
<evidence type="ECO:0000256" key="2">
    <source>
        <dbReference type="SAM" id="MobiDB-lite"/>
    </source>
</evidence>
<feature type="domain" description="HTH luxR-type" evidence="3">
    <location>
        <begin position="857"/>
        <end position="921"/>
    </location>
</feature>
<dbReference type="InterPro" id="IPR027417">
    <property type="entry name" value="P-loop_NTPase"/>
</dbReference>
<dbReference type="InterPro" id="IPR000792">
    <property type="entry name" value="Tscrpt_reg_LuxR_C"/>
</dbReference>
<organism evidence="4 5">
    <name type="scientific">Nonomuraea roseoviolacea subsp. carminata</name>
    <dbReference type="NCBI Taxonomy" id="160689"/>
    <lineage>
        <taxon>Bacteria</taxon>
        <taxon>Bacillati</taxon>
        <taxon>Actinomycetota</taxon>
        <taxon>Actinomycetes</taxon>
        <taxon>Streptosporangiales</taxon>
        <taxon>Streptosporangiaceae</taxon>
        <taxon>Nonomuraea</taxon>
    </lineage>
</organism>
<dbReference type="EMBL" id="JAMZEC010000001">
    <property type="protein sequence ID" value="MCP2347317.1"/>
    <property type="molecule type" value="Genomic_DNA"/>
</dbReference>
<dbReference type="SUPFAM" id="SSF46894">
    <property type="entry name" value="C-terminal effector domain of the bipartite response regulators"/>
    <property type="match status" value="1"/>
</dbReference>
<proteinExistence type="predicted"/>
<dbReference type="CDD" id="cd06170">
    <property type="entry name" value="LuxR_C_like"/>
    <property type="match status" value="1"/>
</dbReference>
<feature type="compositionally biased region" description="Gly residues" evidence="2">
    <location>
        <begin position="336"/>
        <end position="354"/>
    </location>
</feature>
<evidence type="ECO:0000256" key="1">
    <source>
        <dbReference type="ARBA" id="ARBA00023125"/>
    </source>
</evidence>
<accession>A0ABT1K134</accession>
<dbReference type="InterPro" id="IPR016032">
    <property type="entry name" value="Sig_transdc_resp-reg_C-effctor"/>
</dbReference>
<dbReference type="PANTHER" id="PTHR43214">
    <property type="entry name" value="TWO-COMPONENT RESPONSE REGULATOR"/>
    <property type="match status" value="1"/>
</dbReference>
<feature type="compositionally biased region" description="Low complexity" evidence="2">
    <location>
        <begin position="520"/>
        <end position="543"/>
    </location>
</feature>
<feature type="region of interest" description="Disordered" evidence="2">
    <location>
        <begin position="507"/>
        <end position="543"/>
    </location>
</feature>
<feature type="region of interest" description="Disordered" evidence="2">
    <location>
        <begin position="330"/>
        <end position="357"/>
    </location>
</feature>
<dbReference type="SUPFAM" id="SSF52540">
    <property type="entry name" value="P-loop containing nucleoside triphosphate hydrolases"/>
    <property type="match status" value="1"/>
</dbReference>
<evidence type="ECO:0000313" key="5">
    <source>
        <dbReference type="Proteomes" id="UP001320766"/>
    </source>
</evidence>
<dbReference type="Pfam" id="PF13401">
    <property type="entry name" value="AAA_22"/>
    <property type="match status" value="1"/>
</dbReference>
<keyword evidence="5" id="KW-1185">Reference proteome</keyword>
<reference evidence="4 5" key="1">
    <citation type="submission" date="2022-06" db="EMBL/GenBank/DDBJ databases">
        <title>Sequencing the genomes of 1000 actinobacteria strains.</title>
        <authorList>
            <person name="Klenk H.-P."/>
        </authorList>
    </citation>
    <scope>NUCLEOTIDE SEQUENCE [LARGE SCALE GENOMIC DNA]</scope>
    <source>
        <strain evidence="4 5">DSM 44170</strain>
    </source>
</reference>